<dbReference type="Gene3D" id="1.25.40.10">
    <property type="entry name" value="Tetratricopeptide repeat domain"/>
    <property type="match status" value="1"/>
</dbReference>
<proteinExistence type="inferred from homology"/>
<evidence type="ECO:0000313" key="3">
    <source>
        <dbReference type="Proteomes" id="UP000252519"/>
    </source>
</evidence>
<comment type="similarity">
    <text evidence="1">Belongs to the sel-1 family.</text>
</comment>
<dbReference type="SUPFAM" id="SSF81901">
    <property type="entry name" value="HCP-like"/>
    <property type="match status" value="1"/>
</dbReference>
<protein>
    <submittedName>
        <fullName evidence="2">Sel1 repeat protein</fullName>
    </submittedName>
</protein>
<sequence>MAAAVGSGDRVGLGQLYLRDGRGVEQNFELANKYFSSAAEAGHAGAFAFLGKRYLDGTPQDNTTAFNFSLRSADKFYTLVVTGVRSQGNQNGQAGLGVMYRHGRGVRRDYEEAYRFFSLAAEQGWRVSV</sequence>
<dbReference type="PANTHER" id="PTHR11102">
    <property type="entry name" value="SEL-1-LIKE PROTEIN"/>
    <property type="match status" value="1"/>
</dbReference>
<dbReference type="STRING" id="29170.A0A368FLZ7"/>
<dbReference type="AlphaFoldDB" id="A0A368FLZ7"/>
<dbReference type="InterPro" id="IPR006597">
    <property type="entry name" value="Sel1-like"/>
</dbReference>
<gene>
    <name evidence="2" type="ORF">ANCCAN_23028</name>
</gene>
<dbReference type="EMBL" id="JOJR01001361">
    <property type="protein sequence ID" value="RCN31197.1"/>
    <property type="molecule type" value="Genomic_DNA"/>
</dbReference>
<dbReference type="InterPro" id="IPR050767">
    <property type="entry name" value="Sel1_AlgK"/>
</dbReference>
<comment type="caution">
    <text evidence="2">The sequence shown here is derived from an EMBL/GenBank/DDBJ whole genome shotgun (WGS) entry which is preliminary data.</text>
</comment>
<dbReference type="GO" id="GO:0005789">
    <property type="term" value="C:endoplasmic reticulum membrane"/>
    <property type="evidence" value="ECO:0007669"/>
    <property type="project" value="TreeGrafter"/>
</dbReference>
<keyword evidence="3" id="KW-1185">Reference proteome</keyword>
<evidence type="ECO:0000313" key="2">
    <source>
        <dbReference type="EMBL" id="RCN31197.1"/>
    </source>
</evidence>
<dbReference type="OrthoDB" id="27934at2759"/>
<accession>A0A368FLZ7</accession>
<dbReference type="GO" id="GO:0036503">
    <property type="term" value="P:ERAD pathway"/>
    <property type="evidence" value="ECO:0007669"/>
    <property type="project" value="TreeGrafter"/>
</dbReference>
<evidence type="ECO:0000256" key="1">
    <source>
        <dbReference type="ARBA" id="ARBA00038101"/>
    </source>
</evidence>
<dbReference type="Pfam" id="PF08238">
    <property type="entry name" value="Sel1"/>
    <property type="match status" value="3"/>
</dbReference>
<dbReference type="PANTHER" id="PTHR11102:SF147">
    <property type="entry name" value="SEL1L ADAPTOR SUBUNIT OF ERAD E3 UBIQUITIN LIGASE"/>
    <property type="match status" value="1"/>
</dbReference>
<organism evidence="2 3">
    <name type="scientific">Ancylostoma caninum</name>
    <name type="common">Dog hookworm</name>
    <dbReference type="NCBI Taxonomy" id="29170"/>
    <lineage>
        <taxon>Eukaryota</taxon>
        <taxon>Metazoa</taxon>
        <taxon>Ecdysozoa</taxon>
        <taxon>Nematoda</taxon>
        <taxon>Chromadorea</taxon>
        <taxon>Rhabditida</taxon>
        <taxon>Rhabditina</taxon>
        <taxon>Rhabditomorpha</taxon>
        <taxon>Strongyloidea</taxon>
        <taxon>Ancylostomatidae</taxon>
        <taxon>Ancylostomatinae</taxon>
        <taxon>Ancylostoma</taxon>
    </lineage>
</organism>
<dbReference type="SMART" id="SM00671">
    <property type="entry name" value="SEL1"/>
    <property type="match status" value="3"/>
</dbReference>
<reference evidence="2 3" key="1">
    <citation type="submission" date="2014-10" db="EMBL/GenBank/DDBJ databases">
        <title>Draft genome of the hookworm Ancylostoma caninum.</title>
        <authorList>
            <person name="Mitreva M."/>
        </authorList>
    </citation>
    <scope>NUCLEOTIDE SEQUENCE [LARGE SCALE GENOMIC DNA]</scope>
    <source>
        <strain evidence="2 3">Baltimore</strain>
    </source>
</reference>
<dbReference type="Proteomes" id="UP000252519">
    <property type="component" value="Unassembled WGS sequence"/>
</dbReference>
<dbReference type="InterPro" id="IPR011990">
    <property type="entry name" value="TPR-like_helical_dom_sf"/>
</dbReference>
<name>A0A368FLZ7_ANCCA</name>